<evidence type="ECO:0000313" key="2">
    <source>
        <dbReference type="EMBL" id="CAA9433838.1"/>
    </source>
</evidence>
<dbReference type="EMBL" id="CADCVC010000064">
    <property type="protein sequence ID" value="CAA9433838.1"/>
    <property type="molecule type" value="Genomic_DNA"/>
</dbReference>
<organism evidence="2">
    <name type="scientific">uncultured Rubrobacteraceae bacterium</name>
    <dbReference type="NCBI Taxonomy" id="349277"/>
    <lineage>
        <taxon>Bacteria</taxon>
        <taxon>Bacillati</taxon>
        <taxon>Actinomycetota</taxon>
        <taxon>Rubrobacteria</taxon>
        <taxon>Rubrobacterales</taxon>
        <taxon>Rubrobacteraceae</taxon>
        <taxon>environmental samples</taxon>
    </lineage>
</organism>
<name>A0A6J4Q5Z0_9ACTN</name>
<keyword evidence="1" id="KW-0812">Transmembrane</keyword>
<accession>A0A6J4Q5Z0</accession>
<protein>
    <recommendedName>
        <fullName evidence="3">Integral membrane protein</fullName>
    </recommendedName>
</protein>
<gene>
    <name evidence="2" type="ORF">AVDCRST_MAG80-763</name>
</gene>
<proteinExistence type="predicted"/>
<evidence type="ECO:0008006" key="3">
    <source>
        <dbReference type="Google" id="ProtNLM"/>
    </source>
</evidence>
<feature type="transmembrane region" description="Helical" evidence="1">
    <location>
        <begin position="39"/>
        <end position="60"/>
    </location>
</feature>
<keyword evidence="1" id="KW-1133">Transmembrane helix</keyword>
<feature type="transmembrane region" description="Helical" evidence="1">
    <location>
        <begin position="67"/>
        <end position="86"/>
    </location>
</feature>
<sequence>MRKIALYGTLAAVLATLAHVLHGISHVEHRVPLAMWQWVYVIFVILLAPVVAAVLLWTLLTRVGAGLLLASMAGALIFGLAFHFLVSGPDNIFTLHPGVGREVFRFSAALVALTEALGCVAGLWVLSKLPRSEEGVVKTVKPRRSSREEVR</sequence>
<dbReference type="AlphaFoldDB" id="A0A6J4Q5Z0"/>
<evidence type="ECO:0000256" key="1">
    <source>
        <dbReference type="SAM" id="Phobius"/>
    </source>
</evidence>
<reference evidence="2" key="1">
    <citation type="submission" date="2020-02" db="EMBL/GenBank/DDBJ databases">
        <authorList>
            <person name="Meier V. D."/>
        </authorList>
    </citation>
    <scope>NUCLEOTIDE SEQUENCE</scope>
    <source>
        <strain evidence="2">AVDCRST_MAG80</strain>
    </source>
</reference>
<feature type="transmembrane region" description="Helical" evidence="1">
    <location>
        <begin position="106"/>
        <end position="126"/>
    </location>
</feature>
<keyword evidence="1" id="KW-0472">Membrane</keyword>